<proteinExistence type="predicted"/>
<comment type="caution">
    <text evidence="3">The sequence shown here is derived from an EMBL/GenBank/DDBJ whole genome shotgun (WGS) entry which is preliminary data.</text>
</comment>
<evidence type="ECO:0000313" key="3">
    <source>
        <dbReference type="EMBL" id="TQL49420.1"/>
    </source>
</evidence>
<dbReference type="OrthoDB" id="3348156at2"/>
<dbReference type="Proteomes" id="UP000319516">
    <property type="component" value="Unassembled WGS sequence"/>
</dbReference>
<feature type="region of interest" description="Disordered" evidence="1">
    <location>
        <begin position="426"/>
        <end position="449"/>
    </location>
</feature>
<feature type="transmembrane region" description="Helical" evidence="2">
    <location>
        <begin position="134"/>
        <end position="155"/>
    </location>
</feature>
<keyword evidence="4" id="KW-1185">Reference proteome</keyword>
<keyword evidence="2" id="KW-0812">Transmembrane</keyword>
<feature type="transmembrane region" description="Helical" evidence="2">
    <location>
        <begin position="396"/>
        <end position="415"/>
    </location>
</feature>
<organism evidence="3 4">
    <name type="scientific">Ornithinicoccus hortensis</name>
    <dbReference type="NCBI Taxonomy" id="82346"/>
    <lineage>
        <taxon>Bacteria</taxon>
        <taxon>Bacillati</taxon>
        <taxon>Actinomycetota</taxon>
        <taxon>Actinomycetes</taxon>
        <taxon>Micrococcales</taxon>
        <taxon>Intrasporangiaceae</taxon>
        <taxon>Ornithinicoccus</taxon>
    </lineage>
</organism>
<protein>
    <recommendedName>
        <fullName evidence="5">DUF2029 domain-containing protein</fullName>
    </recommendedName>
</protein>
<feature type="transmembrane region" description="Helical" evidence="2">
    <location>
        <begin position="38"/>
        <end position="58"/>
    </location>
</feature>
<evidence type="ECO:0000256" key="1">
    <source>
        <dbReference type="SAM" id="MobiDB-lite"/>
    </source>
</evidence>
<sequence>MPAPPYAVPSRRDRVVALASGIIGGPAGRYAVIGGRGLAGVVAAVIAWAAAMIALGVWQKGHCLTKGWVNPDQFWRACYSDLPVLHVTTGLAGRQFPLTDPPLDQPLGSALVMWLVSLVTPQAGTGVGAQQWVLGIWAVLAVLLLAAGGLAVVALRPRRPWQAAHLTASPALVVLALVSVDLAGVALALVALWAWKRRTPGWAGALFALALLVRPYAVVFLVAAALVGWREDRRPDVARMLGGALLTVFVLGASLYVLFGDSVLLPLRSWWLSAPGYGALALVPQLHQHPLLPGVATGVAVAGFLLAPVLGAYLGRHRRRPGIAQLAAPMLLVLFLTAKAVPVQAGLWVLPVLALSAIRWRDHLIWAGAEILHFVMVWLHIGFASDPGKGLPGSTYSLFILLRMAALAWVCYQVWESRPARTRHRHRVPVDSSTSGTRASSSAGVRLET</sequence>
<keyword evidence="2" id="KW-1133">Transmembrane helix</keyword>
<feature type="transmembrane region" description="Helical" evidence="2">
    <location>
        <begin position="201"/>
        <end position="229"/>
    </location>
</feature>
<accession>A0A542YMV3</accession>
<gene>
    <name evidence="3" type="ORF">FB467_0490</name>
</gene>
<evidence type="ECO:0008006" key="5">
    <source>
        <dbReference type="Google" id="ProtNLM"/>
    </source>
</evidence>
<feature type="transmembrane region" description="Helical" evidence="2">
    <location>
        <begin position="364"/>
        <end position="384"/>
    </location>
</feature>
<keyword evidence="2" id="KW-0472">Membrane</keyword>
<dbReference type="RefSeq" id="WP_141783682.1">
    <property type="nucleotide sequence ID" value="NZ_BAAAIK010000003.1"/>
</dbReference>
<feature type="transmembrane region" description="Helical" evidence="2">
    <location>
        <begin position="291"/>
        <end position="314"/>
    </location>
</feature>
<name>A0A542YMV3_9MICO</name>
<evidence type="ECO:0000256" key="2">
    <source>
        <dbReference type="SAM" id="Phobius"/>
    </source>
</evidence>
<feature type="transmembrane region" description="Helical" evidence="2">
    <location>
        <begin position="167"/>
        <end position="195"/>
    </location>
</feature>
<evidence type="ECO:0000313" key="4">
    <source>
        <dbReference type="Proteomes" id="UP000319516"/>
    </source>
</evidence>
<dbReference type="EMBL" id="VFOP01000001">
    <property type="protein sequence ID" value="TQL49420.1"/>
    <property type="molecule type" value="Genomic_DNA"/>
</dbReference>
<reference evidence="3 4" key="1">
    <citation type="submission" date="2019-06" db="EMBL/GenBank/DDBJ databases">
        <title>Sequencing the genomes of 1000 actinobacteria strains.</title>
        <authorList>
            <person name="Klenk H.-P."/>
        </authorList>
    </citation>
    <scope>NUCLEOTIDE SEQUENCE [LARGE SCALE GENOMIC DNA]</scope>
    <source>
        <strain evidence="3 4">DSM 12335</strain>
    </source>
</reference>
<feature type="transmembrane region" description="Helical" evidence="2">
    <location>
        <begin position="241"/>
        <end position="259"/>
    </location>
</feature>
<feature type="compositionally biased region" description="Low complexity" evidence="1">
    <location>
        <begin position="430"/>
        <end position="449"/>
    </location>
</feature>
<dbReference type="AlphaFoldDB" id="A0A542YMV3"/>